<reference evidence="1 2" key="1">
    <citation type="submission" date="2024-04" db="EMBL/GenBank/DDBJ databases">
        <title>Tritrichomonas musculus Genome.</title>
        <authorList>
            <person name="Alves-Ferreira E."/>
            <person name="Grigg M."/>
            <person name="Lorenzi H."/>
            <person name="Galac M."/>
        </authorList>
    </citation>
    <scope>NUCLEOTIDE SEQUENCE [LARGE SCALE GENOMIC DNA]</scope>
    <source>
        <strain evidence="1 2">EAF2021</strain>
    </source>
</reference>
<evidence type="ECO:0000313" key="2">
    <source>
        <dbReference type="Proteomes" id="UP001470230"/>
    </source>
</evidence>
<proteinExistence type="predicted"/>
<comment type="caution">
    <text evidence="1">The sequence shown here is derived from an EMBL/GenBank/DDBJ whole genome shotgun (WGS) entry which is preliminary data.</text>
</comment>
<keyword evidence="2" id="KW-1185">Reference proteome</keyword>
<evidence type="ECO:0000313" key="1">
    <source>
        <dbReference type="EMBL" id="KAK8853618.1"/>
    </source>
</evidence>
<protein>
    <submittedName>
        <fullName evidence="1">Uncharacterized protein</fullName>
    </submittedName>
</protein>
<dbReference type="Proteomes" id="UP001470230">
    <property type="component" value="Unassembled WGS sequence"/>
</dbReference>
<gene>
    <name evidence="1" type="ORF">M9Y10_017179</name>
</gene>
<name>A0ABR2HX05_9EUKA</name>
<organism evidence="1 2">
    <name type="scientific">Tritrichomonas musculus</name>
    <dbReference type="NCBI Taxonomy" id="1915356"/>
    <lineage>
        <taxon>Eukaryota</taxon>
        <taxon>Metamonada</taxon>
        <taxon>Parabasalia</taxon>
        <taxon>Tritrichomonadida</taxon>
        <taxon>Tritrichomonadidae</taxon>
        <taxon>Tritrichomonas</taxon>
    </lineage>
</organism>
<accession>A0ABR2HX05</accession>
<dbReference type="EMBL" id="JAPFFF010000022">
    <property type="protein sequence ID" value="KAK8853618.1"/>
    <property type="molecule type" value="Genomic_DNA"/>
</dbReference>
<sequence length="119" mass="14434">MTTNYYEHFNDFDGLNPKPEIMPSDLKRIISHCDNTYYRRFYFFSPSQKQLYRYYKQSDFAVPITSNIVYKSIRYQLIPDIDDGTPNTPNKRDNIIISDRFMMRIMNMNKLILPKLWKL</sequence>